<name>A0A2T3Z1W7_TRIA4</name>
<evidence type="ECO:0000313" key="1">
    <source>
        <dbReference type="EMBL" id="PTB38787.1"/>
    </source>
</evidence>
<evidence type="ECO:0000313" key="2">
    <source>
        <dbReference type="Proteomes" id="UP000240493"/>
    </source>
</evidence>
<accession>A0A2T3Z1W7</accession>
<proteinExistence type="predicted"/>
<gene>
    <name evidence="1" type="ORF">M441DRAFT_238811</name>
</gene>
<organism evidence="1 2">
    <name type="scientific">Trichoderma asperellum (strain ATCC 204424 / CBS 433.97 / NBRC 101777)</name>
    <dbReference type="NCBI Taxonomy" id="1042311"/>
    <lineage>
        <taxon>Eukaryota</taxon>
        <taxon>Fungi</taxon>
        <taxon>Dikarya</taxon>
        <taxon>Ascomycota</taxon>
        <taxon>Pezizomycotina</taxon>
        <taxon>Sordariomycetes</taxon>
        <taxon>Hypocreomycetidae</taxon>
        <taxon>Hypocreales</taxon>
        <taxon>Hypocreaceae</taxon>
        <taxon>Trichoderma</taxon>
    </lineage>
</organism>
<dbReference type="AlphaFoldDB" id="A0A2T3Z1W7"/>
<keyword evidence="2" id="KW-1185">Reference proteome</keyword>
<protein>
    <submittedName>
        <fullName evidence="1">Uncharacterized protein</fullName>
    </submittedName>
</protein>
<dbReference type="EMBL" id="KZ679265">
    <property type="protein sequence ID" value="PTB38787.1"/>
    <property type="molecule type" value="Genomic_DNA"/>
</dbReference>
<reference evidence="1 2" key="1">
    <citation type="submission" date="2016-07" db="EMBL/GenBank/DDBJ databases">
        <title>Multiple horizontal gene transfer events from other fungi enriched the ability of initially mycotrophic Trichoderma (Ascomycota) to feed on dead plant biomass.</title>
        <authorList>
            <consortium name="DOE Joint Genome Institute"/>
            <person name="Aerts A."/>
            <person name="Atanasova L."/>
            <person name="Chenthamara K."/>
            <person name="Zhang J."/>
            <person name="Grujic M."/>
            <person name="Henrissat B."/>
            <person name="Kuo A."/>
            <person name="Salamov A."/>
            <person name="Lipzen A."/>
            <person name="Labutti K."/>
            <person name="Barry K."/>
            <person name="Miao Y."/>
            <person name="Rahimi M.J."/>
            <person name="Shen Q."/>
            <person name="Grigoriev I.V."/>
            <person name="Kubicek C.P."/>
            <person name="Druzhinina I.S."/>
        </authorList>
    </citation>
    <scope>NUCLEOTIDE SEQUENCE [LARGE SCALE GENOMIC DNA]</scope>
    <source>
        <strain evidence="1 2">CBS 433.97</strain>
    </source>
</reference>
<sequence length="158" mass="17643">MEIYTYLVVLLTGDPTYSAKPTQAQIAECKCRCEDYARGCDPRPRMSKIVLFSAPLRPFADYTAHAEKVRTRYPSFVSFRKGATIGECWRSLAAAWGGIPSNKGTLRHDSISENGWSSNLESSHVLGHAQSRDTQPEYNLRIVLLLPSLSLVSVLTMF</sequence>
<dbReference type="Proteomes" id="UP000240493">
    <property type="component" value="Unassembled WGS sequence"/>
</dbReference>